<keyword evidence="1" id="KW-0472">Membrane</keyword>
<dbReference type="AlphaFoldDB" id="A0A445GXY9"/>
<keyword evidence="3" id="KW-1185">Reference proteome</keyword>
<gene>
    <name evidence="2" type="ORF">D0Y65_041960</name>
</gene>
<comment type="caution">
    <text evidence="2">The sequence shown here is derived from an EMBL/GenBank/DDBJ whole genome shotgun (WGS) entry which is preliminary data.</text>
</comment>
<organism evidence="2 3">
    <name type="scientific">Glycine soja</name>
    <name type="common">Wild soybean</name>
    <dbReference type="NCBI Taxonomy" id="3848"/>
    <lineage>
        <taxon>Eukaryota</taxon>
        <taxon>Viridiplantae</taxon>
        <taxon>Streptophyta</taxon>
        <taxon>Embryophyta</taxon>
        <taxon>Tracheophyta</taxon>
        <taxon>Spermatophyta</taxon>
        <taxon>Magnoliopsida</taxon>
        <taxon>eudicotyledons</taxon>
        <taxon>Gunneridae</taxon>
        <taxon>Pentapetalae</taxon>
        <taxon>rosids</taxon>
        <taxon>fabids</taxon>
        <taxon>Fabales</taxon>
        <taxon>Fabaceae</taxon>
        <taxon>Papilionoideae</taxon>
        <taxon>50 kb inversion clade</taxon>
        <taxon>NPAAA clade</taxon>
        <taxon>indigoferoid/millettioid clade</taxon>
        <taxon>Phaseoleae</taxon>
        <taxon>Glycine</taxon>
        <taxon>Glycine subgen. Soja</taxon>
    </lineage>
</organism>
<feature type="transmembrane region" description="Helical" evidence="1">
    <location>
        <begin position="90"/>
        <end position="108"/>
    </location>
</feature>
<proteinExistence type="predicted"/>
<keyword evidence="1" id="KW-1133">Transmembrane helix</keyword>
<feature type="transmembrane region" description="Helical" evidence="1">
    <location>
        <begin position="148"/>
        <end position="169"/>
    </location>
</feature>
<evidence type="ECO:0000256" key="1">
    <source>
        <dbReference type="SAM" id="Phobius"/>
    </source>
</evidence>
<evidence type="ECO:0000313" key="2">
    <source>
        <dbReference type="EMBL" id="RZB66112.1"/>
    </source>
</evidence>
<evidence type="ECO:0000313" key="3">
    <source>
        <dbReference type="Proteomes" id="UP000289340"/>
    </source>
</evidence>
<sequence>MHSSSPPFLPLCCHLHYRSRLGLDCRQNQRDMTALAAPQDRSSGFYVSLLVPVPLILRRFSSGPTFSTCRVSFTCCTPSSSSYDVFSQSFQVLTILFTTLVFSVMLDYRLDDSRGAWCMTFIALLGCNLVCHVTLLLSHFLTGGCNGIGAWVFNSVLNGAILLLFLNFLRENVARGGRVRVSVIVVRMVTLLIPAPLS</sequence>
<feature type="transmembrane region" description="Helical" evidence="1">
    <location>
        <begin position="120"/>
        <end position="142"/>
    </location>
</feature>
<keyword evidence="1" id="KW-0812">Transmembrane</keyword>
<reference evidence="2 3" key="1">
    <citation type="submission" date="2018-09" db="EMBL/GenBank/DDBJ databases">
        <title>A high-quality reference genome of wild soybean provides a powerful tool to mine soybean genomes.</title>
        <authorList>
            <person name="Xie M."/>
            <person name="Chung C.Y.L."/>
            <person name="Li M.-W."/>
            <person name="Wong F.-L."/>
            <person name="Chan T.-F."/>
            <person name="Lam H.-M."/>
        </authorList>
    </citation>
    <scope>NUCLEOTIDE SEQUENCE [LARGE SCALE GENOMIC DNA]</scope>
    <source>
        <strain evidence="3">cv. W05</strain>
        <tissue evidence="2">Hypocotyl of etiolated seedlings</tissue>
    </source>
</reference>
<dbReference type="Proteomes" id="UP000289340">
    <property type="component" value="Chromosome 15"/>
</dbReference>
<accession>A0A445GXY9</accession>
<name>A0A445GXY9_GLYSO</name>
<dbReference type="EMBL" id="QZWG01000015">
    <property type="protein sequence ID" value="RZB66112.1"/>
    <property type="molecule type" value="Genomic_DNA"/>
</dbReference>
<protein>
    <submittedName>
        <fullName evidence="2">Elongation of fatty acids protein 3-like</fullName>
    </submittedName>
</protein>